<evidence type="ECO:0000313" key="3">
    <source>
        <dbReference type="Proteomes" id="UP000230002"/>
    </source>
</evidence>
<dbReference type="STRING" id="1077348.A0A2G8SK65"/>
<name>A0A2G8SK65_9APHY</name>
<accession>A0A2G8SK65</accession>
<dbReference type="EMBL" id="AYKW01000006">
    <property type="protein sequence ID" value="PIL34137.1"/>
    <property type="molecule type" value="Genomic_DNA"/>
</dbReference>
<feature type="region of interest" description="Disordered" evidence="1">
    <location>
        <begin position="348"/>
        <end position="376"/>
    </location>
</feature>
<dbReference type="OrthoDB" id="2802356at2759"/>
<keyword evidence="3" id="KW-1185">Reference proteome</keyword>
<evidence type="ECO:0000313" key="2">
    <source>
        <dbReference type="EMBL" id="PIL34137.1"/>
    </source>
</evidence>
<organism evidence="2 3">
    <name type="scientific">Ganoderma sinense ZZ0214-1</name>
    <dbReference type="NCBI Taxonomy" id="1077348"/>
    <lineage>
        <taxon>Eukaryota</taxon>
        <taxon>Fungi</taxon>
        <taxon>Dikarya</taxon>
        <taxon>Basidiomycota</taxon>
        <taxon>Agaricomycotina</taxon>
        <taxon>Agaricomycetes</taxon>
        <taxon>Polyporales</taxon>
        <taxon>Polyporaceae</taxon>
        <taxon>Ganoderma</taxon>
    </lineage>
</organism>
<dbReference type="Proteomes" id="UP000230002">
    <property type="component" value="Unassembled WGS sequence"/>
</dbReference>
<evidence type="ECO:0000256" key="1">
    <source>
        <dbReference type="SAM" id="MobiDB-lite"/>
    </source>
</evidence>
<gene>
    <name evidence="2" type="ORF">GSI_03848</name>
</gene>
<sequence length="437" mass="47101">MAYNYYQTQVPGWGTTQFQFGAPPVPTFHPQPSWRGYDFYNAHAASPDPGLFESIMGRLRDVLGLGIGHSDARHWHKKVYSGMVPLSQLLPADIGAAAAYEAYRTWKYNSFLYEPLSADRERQREGLIGMAIAETQRLWQYSGRPHDAYGLRAACEAAAAAGSSLADRLFSSYGSNGLGRSSSFSSASDAYAYDDGYNRHGRRSRHNSFNNATVVRVGGGSPSLGHAVPAYAGSAPGAVPMPIPGQPIGAQYAVGTPGSYGTYGTPYAASAQAALPGSYTYGSGLSGRVSPSPYGAPQVAAAAPYTYNGMPVGGGFAPSASPYPGAQPGGYVLPNGQSVPPGSTVVITKSRSRRHSSASRHHKHHSGGDYGDYDYGRDFERERERADRERHERDRIRWEQEEQRQQYGMDEYGRYGRVGGSYDAGMPGAGYGYGGRY</sequence>
<reference evidence="2 3" key="1">
    <citation type="journal article" date="2015" name="Sci. Rep.">
        <title>Chromosome-level genome map provides insights into diverse defense mechanisms in the medicinal fungus Ganoderma sinense.</title>
        <authorList>
            <person name="Zhu Y."/>
            <person name="Xu J."/>
            <person name="Sun C."/>
            <person name="Zhou S."/>
            <person name="Xu H."/>
            <person name="Nelson D.R."/>
            <person name="Qian J."/>
            <person name="Song J."/>
            <person name="Luo H."/>
            <person name="Xiang L."/>
            <person name="Li Y."/>
            <person name="Xu Z."/>
            <person name="Ji A."/>
            <person name="Wang L."/>
            <person name="Lu S."/>
            <person name="Hayward A."/>
            <person name="Sun W."/>
            <person name="Li X."/>
            <person name="Schwartz D.C."/>
            <person name="Wang Y."/>
            <person name="Chen S."/>
        </authorList>
    </citation>
    <scope>NUCLEOTIDE SEQUENCE [LARGE SCALE GENOMIC DNA]</scope>
    <source>
        <strain evidence="2 3">ZZ0214-1</strain>
    </source>
</reference>
<feature type="compositionally biased region" description="Basic residues" evidence="1">
    <location>
        <begin position="350"/>
        <end position="365"/>
    </location>
</feature>
<dbReference type="AlphaFoldDB" id="A0A2G8SK65"/>
<comment type="caution">
    <text evidence="2">The sequence shown here is derived from an EMBL/GenBank/DDBJ whole genome shotgun (WGS) entry which is preliminary data.</text>
</comment>
<protein>
    <submittedName>
        <fullName evidence="2">Uncharacterized protein</fullName>
    </submittedName>
</protein>
<proteinExistence type="predicted"/>